<name>A0A0C9ZMQ1_9AGAM</name>
<sequence length="237" mass="27941">MSHAYFPDTVPEGTTLDLMMAKRKVVEGSEARRCLVKIREDDADTKEIDLPGSYYAHMQRFVWRETAIRVVLANSETLGVGEGLQDTLKQVLWYMCGIFERIGVESRKAIARQPQWRSEAFDNYLKIEYHVMRHEPWLVREFRRNNDTNLDRSKPSYLRIPDWKAYDAKLGNLWSGSRLRYTISERQEKDKRVIEPLHECMKKYYDPIVEEDTDFGYTFKEHLESSDEDQDGSSDIV</sequence>
<organism evidence="1 2">
    <name type="scientific">Pisolithus microcarpus 441</name>
    <dbReference type="NCBI Taxonomy" id="765257"/>
    <lineage>
        <taxon>Eukaryota</taxon>
        <taxon>Fungi</taxon>
        <taxon>Dikarya</taxon>
        <taxon>Basidiomycota</taxon>
        <taxon>Agaricomycotina</taxon>
        <taxon>Agaricomycetes</taxon>
        <taxon>Agaricomycetidae</taxon>
        <taxon>Boletales</taxon>
        <taxon>Sclerodermatineae</taxon>
        <taxon>Pisolithaceae</taxon>
        <taxon>Pisolithus</taxon>
    </lineage>
</organism>
<accession>A0A0C9ZMQ1</accession>
<keyword evidence="2" id="KW-1185">Reference proteome</keyword>
<reference evidence="2" key="2">
    <citation type="submission" date="2015-01" db="EMBL/GenBank/DDBJ databases">
        <title>Evolutionary Origins and Diversification of the Mycorrhizal Mutualists.</title>
        <authorList>
            <consortium name="DOE Joint Genome Institute"/>
            <consortium name="Mycorrhizal Genomics Consortium"/>
            <person name="Kohler A."/>
            <person name="Kuo A."/>
            <person name="Nagy L.G."/>
            <person name="Floudas D."/>
            <person name="Copeland A."/>
            <person name="Barry K.W."/>
            <person name="Cichocki N."/>
            <person name="Veneault-Fourrey C."/>
            <person name="LaButti K."/>
            <person name="Lindquist E.A."/>
            <person name="Lipzen A."/>
            <person name="Lundell T."/>
            <person name="Morin E."/>
            <person name="Murat C."/>
            <person name="Riley R."/>
            <person name="Ohm R."/>
            <person name="Sun H."/>
            <person name="Tunlid A."/>
            <person name="Henrissat B."/>
            <person name="Grigoriev I.V."/>
            <person name="Hibbett D.S."/>
            <person name="Martin F."/>
        </authorList>
    </citation>
    <scope>NUCLEOTIDE SEQUENCE [LARGE SCALE GENOMIC DNA]</scope>
    <source>
        <strain evidence="2">441</strain>
    </source>
</reference>
<evidence type="ECO:0000313" key="2">
    <source>
        <dbReference type="Proteomes" id="UP000054018"/>
    </source>
</evidence>
<proteinExistence type="predicted"/>
<dbReference type="Proteomes" id="UP000054018">
    <property type="component" value="Unassembled WGS sequence"/>
</dbReference>
<protein>
    <submittedName>
        <fullName evidence="1">Uncharacterized protein</fullName>
    </submittedName>
</protein>
<reference evidence="1 2" key="1">
    <citation type="submission" date="2014-04" db="EMBL/GenBank/DDBJ databases">
        <authorList>
            <consortium name="DOE Joint Genome Institute"/>
            <person name="Kuo A."/>
            <person name="Kohler A."/>
            <person name="Costa M.D."/>
            <person name="Nagy L.G."/>
            <person name="Floudas D."/>
            <person name="Copeland A."/>
            <person name="Barry K.W."/>
            <person name="Cichocki N."/>
            <person name="Veneault-Fourrey C."/>
            <person name="LaButti K."/>
            <person name="Lindquist E.A."/>
            <person name="Lipzen A."/>
            <person name="Lundell T."/>
            <person name="Morin E."/>
            <person name="Murat C."/>
            <person name="Sun H."/>
            <person name="Tunlid A."/>
            <person name="Henrissat B."/>
            <person name="Grigoriev I.V."/>
            <person name="Hibbett D.S."/>
            <person name="Martin F."/>
            <person name="Nordberg H.P."/>
            <person name="Cantor M.N."/>
            <person name="Hua S.X."/>
        </authorList>
    </citation>
    <scope>NUCLEOTIDE SEQUENCE [LARGE SCALE GENOMIC DNA]</scope>
    <source>
        <strain evidence="1 2">441</strain>
    </source>
</reference>
<dbReference type="OrthoDB" id="2611030at2759"/>
<evidence type="ECO:0000313" key="1">
    <source>
        <dbReference type="EMBL" id="KIK21078.1"/>
    </source>
</evidence>
<dbReference type="EMBL" id="KN833755">
    <property type="protein sequence ID" value="KIK21078.1"/>
    <property type="molecule type" value="Genomic_DNA"/>
</dbReference>
<gene>
    <name evidence="1" type="ORF">PISMIDRAFT_24005</name>
</gene>
<dbReference type="HOGENOM" id="CLU_1171031_0_0_1"/>
<dbReference type="AlphaFoldDB" id="A0A0C9ZMQ1"/>